<accession>A0A7Z0CG17</accession>
<keyword evidence="12" id="KW-0119">Carbohydrate metabolism</keyword>
<evidence type="ECO:0000256" key="11">
    <source>
        <dbReference type="ARBA" id="ARBA00023056"/>
    </source>
</evidence>
<evidence type="ECO:0000259" key="16">
    <source>
        <dbReference type="Pfam" id="PF18085"/>
    </source>
</evidence>
<comment type="similarity">
    <text evidence="2">Belongs to the aminoglycoside phosphotransferase family.</text>
</comment>
<proteinExistence type="inferred from homology"/>
<evidence type="ECO:0000256" key="6">
    <source>
        <dbReference type="ARBA" id="ARBA00022600"/>
    </source>
</evidence>
<keyword evidence="6" id="KW-0321">Glycogen metabolism</keyword>
<feature type="domain" description="Aminoglycoside phosphotransferase" evidence="15">
    <location>
        <begin position="236"/>
        <end position="331"/>
    </location>
</feature>
<dbReference type="Proteomes" id="UP000547973">
    <property type="component" value="Unassembled WGS sequence"/>
</dbReference>
<evidence type="ECO:0000256" key="7">
    <source>
        <dbReference type="ARBA" id="ARBA00022679"/>
    </source>
</evidence>
<evidence type="ECO:0000256" key="14">
    <source>
        <dbReference type="ARBA" id="ARBA00049067"/>
    </source>
</evidence>
<evidence type="ECO:0000256" key="8">
    <source>
        <dbReference type="ARBA" id="ARBA00022741"/>
    </source>
</evidence>
<keyword evidence="11" id="KW-0320">Glycogen biosynthesis</keyword>
<evidence type="ECO:0000259" key="15">
    <source>
        <dbReference type="Pfam" id="PF01636"/>
    </source>
</evidence>
<evidence type="ECO:0000256" key="3">
    <source>
        <dbReference type="ARBA" id="ARBA00011245"/>
    </source>
</evidence>
<keyword evidence="10" id="KW-0067">ATP-binding</keyword>
<dbReference type="UniPathway" id="UPA00164"/>
<dbReference type="GO" id="GO:0005524">
    <property type="term" value="F:ATP binding"/>
    <property type="evidence" value="ECO:0007669"/>
    <property type="project" value="UniProtKB-KW"/>
</dbReference>
<comment type="catalytic activity">
    <reaction evidence="14">
        <text>D-maltose + ATP = alpha-maltose 1-phosphate + ADP + H(+)</text>
        <dbReference type="Rhea" id="RHEA:31915"/>
        <dbReference type="ChEBI" id="CHEBI:15378"/>
        <dbReference type="ChEBI" id="CHEBI:17306"/>
        <dbReference type="ChEBI" id="CHEBI:30616"/>
        <dbReference type="ChEBI" id="CHEBI:63576"/>
        <dbReference type="ChEBI" id="CHEBI:456216"/>
        <dbReference type="EC" id="2.7.1.175"/>
    </reaction>
</comment>
<keyword evidence="9 17" id="KW-0418">Kinase</keyword>
<sequence length="438" mass="48415">MSEWTERPELSAYLARQRWFGQGEGEVAITEVRELEWLSDPAEGLGVRFELVLAGSLFNVPLSYRRQPREDLSYGFIGAAALGGEVFYVYDALHDPEARGILVRGFIDGVDTPADIEYSRLEGFCLEAEGDSVLLSAEQSNTSVIVGDALIKFFRKLAPGRNPDIEIQAGLTLLGSEQISPLLGWISSGDIDLAMIGVFQRTATDGWDSARASVRALQDDAVRAREAGGDFAAESERLGETLALVHEEMRETLPTASWGPEDVAALVGRLNERLDAAVAMHDAVGTYADRVRAAYAAVDSGVPIPVQRVHGDFHLGQTLRTTSGWKIIDFEGEPAQPLRDRVRLDSVDRDLAGMLRSLDYAAHSVTIALGEENNEYVDDWVRRNRVAFLDGYGYEVSESSAALLRAYEIDKALYEVVYESNYRPDWVQIPLRALERLL</sequence>
<dbReference type="EMBL" id="JACBZO010000001">
    <property type="protein sequence ID" value="NYI39886.1"/>
    <property type="molecule type" value="Genomic_DNA"/>
</dbReference>
<dbReference type="SUPFAM" id="SSF56112">
    <property type="entry name" value="Protein kinase-like (PK-like)"/>
    <property type="match status" value="1"/>
</dbReference>
<dbReference type="OrthoDB" id="3787729at2"/>
<dbReference type="InterPro" id="IPR002575">
    <property type="entry name" value="Aminoglycoside_PTrfase"/>
</dbReference>
<evidence type="ECO:0000256" key="2">
    <source>
        <dbReference type="ARBA" id="ARBA00006219"/>
    </source>
</evidence>
<dbReference type="GO" id="GO:0016301">
    <property type="term" value="F:kinase activity"/>
    <property type="evidence" value="ECO:0007669"/>
    <property type="project" value="UniProtKB-KW"/>
</dbReference>
<keyword evidence="8" id="KW-0547">Nucleotide-binding</keyword>
<gene>
    <name evidence="17" type="ORF">BKA03_000005</name>
</gene>
<dbReference type="Gene3D" id="3.90.1200.10">
    <property type="match status" value="1"/>
</dbReference>
<comment type="subunit">
    <text evidence="3">Monomer.</text>
</comment>
<organism evidence="17 18">
    <name type="scientific">Demequina lutea</name>
    <dbReference type="NCBI Taxonomy" id="431489"/>
    <lineage>
        <taxon>Bacteria</taxon>
        <taxon>Bacillati</taxon>
        <taxon>Actinomycetota</taxon>
        <taxon>Actinomycetes</taxon>
        <taxon>Micrococcales</taxon>
        <taxon>Demequinaceae</taxon>
        <taxon>Demequina</taxon>
    </lineage>
</organism>
<dbReference type="RefSeq" id="WP_062075594.1">
    <property type="nucleotide sequence ID" value="NZ_BBRC01000012.1"/>
</dbReference>
<dbReference type="InterPro" id="IPR011009">
    <property type="entry name" value="Kinase-like_dom_sf"/>
</dbReference>
<evidence type="ECO:0000256" key="12">
    <source>
        <dbReference type="ARBA" id="ARBA00023277"/>
    </source>
</evidence>
<dbReference type="Pfam" id="PF01636">
    <property type="entry name" value="APH"/>
    <property type="match status" value="1"/>
</dbReference>
<evidence type="ECO:0000256" key="13">
    <source>
        <dbReference type="ARBA" id="ARBA00031251"/>
    </source>
</evidence>
<evidence type="ECO:0000313" key="17">
    <source>
        <dbReference type="EMBL" id="NYI39886.1"/>
    </source>
</evidence>
<dbReference type="AlphaFoldDB" id="A0A7Z0CG17"/>
<evidence type="ECO:0000256" key="10">
    <source>
        <dbReference type="ARBA" id="ARBA00022840"/>
    </source>
</evidence>
<comment type="caution">
    <text evidence="17">The sequence shown here is derived from an EMBL/GenBank/DDBJ whole genome shotgun (WGS) entry which is preliminary data.</text>
</comment>
<reference evidence="17 18" key="1">
    <citation type="submission" date="2020-07" db="EMBL/GenBank/DDBJ databases">
        <title>Sequencing the genomes of 1000 actinobacteria strains.</title>
        <authorList>
            <person name="Klenk H.-P."/>
        </authorList>
    </citation>
    <scope>NUCLEOTIDE SEQUENCE [LARGE SCALE GENOMIC DNA]</scope>
    <source>
        <strain evidence="17 18">DSM 19970</strain>
    </source>
</reference>
<dbReference type="InterPro" id="IPR040999">
    <property type="entry name" value="Mak_N_cap"/>
</dbReference>
<evidence type="ECO:0000256" key="9">
    <source>
        <dbReference type="ARBA" id="ARBA00022777"/>
    </source>
</evidence>
<protein>
    <recommendedName>
        <fullName evidence="5">Maltokinase</fullName>
        <ecNumber evidence="4">2.7.1.175</ecNumber>
    </recommendedName>
    <alternativeName>
        <fullName evidence="13">Maltose-1-phosphate synthase</fullName>
    </alternativeName>
</protein>
<keyword evidence="7 17" id="KW-0808">Transferase</keyword>
<evidence type="ECO:0000313" key="18">
    <source>
        <dbReference type="Proteomes" id="UP000547973"/>
    </source>
</evidence>
<evidence type="ECO:0000256" key="4">
    <source>
        <dbReference type="ARBA" id="ARBA00011962"/>
    </source>
</evidence>
<comment type="pathway">
    <text evidence="1">Glycan biosynthesis; glycogen biosynthesis.</text>
</comment>
<dbReference type="EC" id="2.7.1.175" evidence="4"/>
<dbReference type="GO" id="GO:0005978">
    <property type="term" value="P:glycogen biosynthetic process"/>
    <property type="evidence" value="ECO:0007669"/>
    <property type="project" value="UniProtKB-UniPathway"/>
</dbReference>
<keyword evidence="18" id="KW-1185">Reference proteome</keyword>
<dbReference type="Pfam" id="PF18085">
    <property type="entry name" value="Mak_N_cap"/>
    <property type="match status" value="1"/>
</dbReference>
<feature type="domain" description="Maltokinase N-terminal cap" evidence="16">
    <location>
        <begin position="13"/>
        <end position="95"/>
    </location>
</feature>
<name>A0A7Z0CG17_9MICO</name>
<evidence type="ECO:0000256" key="5">
    <source>
        <dbReference type="ARBA" id="ARBA00013882"/>
    </source>
</evidence>
<evidence type="ECO:0000256" key="1">
    <source>
        <dbReference type="ARBA" id="ARBA00004964"/>
    </source>
</evidence>